<evidence type="ECO:0000256" key="13">
    <source>
        <dbReference type="ARBA" id="ARBA00043219"/>
    </source>
</evidence>
<evidence type="ECO:0000313" key="15">
    <source>
        <dbReference type="Proteomes" id="UP000591131"/>
    </source>
</evidence>
<dbReference type="EC" id="2.5.1.58" evidence="4"/>
<dbReference type="EMBL" id="JAAPAO010000160">
    <property type="protein sequence ID" value="KAF4670034.1"/>
    <property type="molecule type" value="Genomic_DNA"/>
</dbReference>
<keyword evidence="8" id="KW-0460">Magnesium</keyword>
<evidence type="ECO:0000313" key="14">
    <source>
        <dbReference type="EMBL" id="KAF4670034.1"/>
    </source>
</evidence>
<gene>
    <name evidence="14" type="ORF">FOL47_002265</name>
</gene>
<evidence type="ECO:0000256" key="1">
    <source>
        <dbReference type="ARBA" id="ARBA00001946"/>
    </source>
</evidence>
<evidence type="ECO:0000256" key="2">
    <source>
        <dbReference type="ARBA" id="ARBA00006734"/>
    </source>
</evidence>
<sequence length="341" mass="39776">MSVEPAYIPMDARPEWRDTKPVPQDDGPMPLVEIQYTEEFTDIHNYFRAVVKARETSRRAFNLTAEVISLNAANYSAWYWRRKCLEDMGDDGLLQEEQQFTREWATDSPKNYQVWFHRRWVVQQLFDKKLLTDPDEEFEFTAEALGEDAKNLNAWSHRMFVLRLFGRVDTVEGLEAELEFSADLLRTDIRNNSAWNHRFVVLQMLAKAEPDTLAERREAEIIFVMEALKLTPNNESPWNYALAILFDYAPTDQQQIAGLVEQVRSFATKLVCDSHSTSLPPNRFALEFMGRCSWKYDRDHNTALSYYTSLADTDRVRQGYWCHVMNKIRGEEKEATTATGV</sequence>
<dbReference type="Gene3D" id="1.25.40.120">
    <property type="entry name" value="Protein prenylyltransferase"/>
    <property type="match status" value="1"/>
</dbReference>
<evidence type="ECO:0000256" key="10">
    <source>
        <dbReference type="ARBA" id="ARBA00041392"/>
    </source>
</evidence>
<dbReference type="InterPro" id="IPR002088">
    <property type="entry name" value="Prenyl_trans_a"/>
</dbReference>
<dbReference type="PANTHER" id="PTHR11129:SF1">
    <property type="entry name" value="PROTEIN FARNESYLTRANSFERASE_GERANYLGERANYLTRANSFERASE TYPE-1 SUBUNIT ALPHA"/>
    <property type="match status" value="1"/>
</dbReference>
<reference evidence="14 15" key="1">
    <citation type="submission" date="2020-04" db="EMBL/GenBank/DDBJ databases">
        <title>Perkinsus chesapeaki whole genome sequence.</title>
        <authorList>
            <person name="Bogema D.R."/>
        </authorList>
    </citation>
    <scope>NUCLEOTIDE SEQUENCE [LARGE SCALE GENOMIC DNA]</scope>
    <source>
        <strain evidence="14">ATCC PRA-425</strain>
    </source>
</reference>
<accession>A0A7J6MEZ8</accession>
<keyword evidence="7" id="KW-0677">Repeat</keyword>
<evidence type="ECO:0000256" key="7">
    <source>
        <dbReference type="ARBA" id="ARBA00022737"/>
    </source>
</evidence>
<comment type="cofactor">
    <cofactor evidence="1">
        <name>Mg(2+)</name>
        <dbReference type="ChEBI" id="CHEBI:18420"/>
    </cofactor>
</comment>
<evidence type="ECO:0000256" key="4">
    <source>
        <dbReference type="ARBA" id="ARBA00012702"/>
    </source>
</evidence>
<dbReference type="Proteomes" id="UP000591131">
    <property type="component" value="Unassembled WGS sequence"/>
</dbReference>
<dbReference type="GO" id="GO:0005965">
    <property type="term" value="C:protein farnesyltransferase complex"/>
    <property type="evidence" value="ECO:0007669"/>
    <property type="project" value="TreeGrafter"/>
</dbReference>
<keyword evidence="6" id="KW-0808">Transferase</keyword>
<organism evidence="14 15">
    <name type="scientific">Perkinsus chesapeaki</name>
    <name type="common">Clam parasite</name>
    <name type="synonym">Perkinsus andrewsi</name>
    <dbReference type="NCBI Taxonomy" id="330153"/>
    <lineage>
        <taxon>Eukaryota</taxon>
        <taxon>Sar</taxon>
        <taxon>Alveolata</taxon>
        <taxon>Perkinsozoa</taxon>
        <taxon>Perkinsea</taxon>
        <taxon>Perkinsida</taxon>
        <taxon>Perkinsidae</taxon>
        <taxon>Perkinsus</taxon>
    </lineage>
</organism>
<evidence type="ECO:0000256" key="9">
    <source>
        <dbReference type="ARBA" id="ARBA00040965"/>
    </source>
</evidence>
<proteinExistence type="inferred from homology"/>
<dbReference type="SUPFAM" id="SSF48439">
    <property type="entry name" value="Protein prenylyltransferase"/>
    <property type="match status" value="1"/>
</dbReference>
<comment type="similarity">
    <text evidence="2">Belongs to the protein prenyltransferase subunit alpha family.</text>
</comment>
<evidence type="ECO:0000256" key="11">
    <source>
        <dbReference type="ARBA" id="ARBA00042436"/>
    </source>
</evidence>
<evidence type="ECO:0000256" key="6">
    <source>
        <dbReference type="ARBA" id="ARBA00022679"/>
    </source>
</evidence>
<evidence type="ECO:0000256" key="12">
    <source>
        <dbReference type="ARBA" id="ARBA00043086"/>
    </source>
</evidence>
<name>A0A7J6MEZ8_PERCH</name>
<dbReference type="PROSITE" id="PS51147">
    <property type="entry name" value="PFTA"/>
    <property type="match status" value="5"/>
</dbReference>
<keyword evidence="5" id="KW-0637">Prenyltransferase</keyword>
<dbReference type="OrthoDB" id="272289at2759"/>
<dbReference type="GO" id="GO:0004660">
    <property type="term" value="F:protein farnesyltransferase activity"/>
    <property type="evidence" value="ECO:0007669"/>
    <property type="project" value="UniProtKB-EC"/>
</dbReference>
<dbReference type="GO" id="GO:0005953">
    <property type="term" value="C:CAAX-protein geranylgeranyltransferase complex"/>
    <property type="evidence" value="ECO:0007669"/>
    <property type="project" value="TreeGrafter"/>
</dbReference>
<comment type="caution">
    <text evidence="14">The sequence shown here is derived from an EMBL/GenBank/DDBJ whole genome shotgun (WGS) entry which is preliminary data.</text>
</comment>
<protein>
    <recommendedName>
        <fullName evidence="9">Protein farnesyltransferase/geranylgeranyltransferase type-1 subunit alpha</fullName>
        <ecNumber evidence="4">2.5.1.58</ecNumber>
        <ecNumber evidence="3">2.5.1.59</ecNumber>
    </recommendedName>
    <alternativeName>
        <fullName evidence="12">CAAX farnesyltransferase subunit alpha</fullName>
    </alternativeName>
    <alternativeName>
        <fullName evidence="11">FTase-alpha</fullName>
    </alternativeName>
    <alternativeName>
        <fullName evidence="10">Ras proteins prenyltransferase subunit alpha</fullName>
    </alternativeName>
    <alternativeName>
        <fullName evidence="13">Type I protein geranyl-geranyltransferase subunit alpha</fullName>
    </alternativeName>
</protein>
<dbReference type="Pfam" id="PF01239">
    <property type="entry name" value="PPTA"/>
    <property type="match status" value="5"/>
</dbReference>
<dbReference type="GO" id="GO:0004662">
    <property type="term" value="F:CAAX-protein geranylgeranyltransferase activity"/>
    <property type="evidence" value="ECO:0007669"/>
    <property type="project" value="UniProtKB-EC"/>
</dbReference>
<dbReference type="EC" id="2.5.1.59" evidence="3"/>
<evidence type="ECO:0000256" key="5">
    <source>
        <dbReference type="ARBA" id="ARBA00022602"/>
    </source>
</evidence>
<dbReference type="AlphaFoldDB" id="A0A7J6MEZ8"/>
<keyword evidence="15" id="KW-1185">Reference proteome</keyword>
<evidence type="ECO:0000256" key="3">
    <source>
        <dbReference type="ARBA" id="ARBA00012700"/>
    </source>
</evidence>
<evidence type="ECO:0000256" key="8">
    <source>
        <dbReference type="ARBA" id="ARBA00022842"/>
    </source>
</evidence>
<dbReference type="PANTHER" id="PTHR11129">
    <property type="entry name" value="PROTEIN FARNESYLTRANSFERASE ALPHA SUBUNIT/RAB GERANYLGERANYL TRANSFERASE ALPHA SUBUNIT"/>
    <property type="match status" value="1"/>
</dbReference>